<comment type="caution">
    <text evidence="2">The sequence shown here is derived from an EMBL/GenBank/DDBJ whole genome shotgun (WGS) entry which is preliminary data.</text>
</comment>
<organism evidence="2 3">
    <name type="scientific">Paenibacillus pseudetheri</name>
    <dbReference type="NCBI Taxonomy" id="2897682"/>
    <lineage>
        <taxon>Bacteria</taxon>
        <taxon>Bacillati</taxon>
        <taxon>Bacillota</taxon>
        <taxon>Bacilli</taxon>
        <taxon>Bacillales</taxon>
        <taxon>Paenibacillaceae</taxon>
        <taxon>Paenibacillus</taxon>
    </lineage>
</organism>
<proteinExistence type="predicted"/>
<keyword evidence="1" id="KW-0472">Membrane</keyword>
<dbReference type="EMBL" id="CAKMAB010000015">
    <property type="protein sequence ID" value="CAH1056972.1"/>
    <property type="molecule type" value="Genomic_DNA"/>
</dbReference>
<dbReference type="InterPro" id="IPR019635">
    <property type="entry name" value="DUF2500"/>
</dbReference>
<accession>A0ABN8FIL5</accession>
<evidence type="ECO:0008006" key="4">
    <source>
        <dbReference type="Google" id="ProtNLM"/>
    </source>
</evidence>
<dbReference type="Proteomes" id="UP000838749">
    <property type="component" value="Unassembled WGS sequence"/>
</dbReference>
<protein>
    <recommendedName>
        <fullName evidence="4">DUF2500 domain-containing protein</fullName>
    </recommendedName>
</protein>
<keyword evidence="3" id="KW-1185">Reference proteome</keyword>
<sequence>MLSGLEEAYTCTEVPEAKLRVELMGMKGENVMGMGPDLSWMFDFSGTVMPIFLIVMVGILAVSAGRGLLQWSRNNSSPMLTIPARIVSKRSEIRQQQVQEDNGSSRTSTTYYLTYELNGGSRIEFKVDGHEYGMSAEGDKGMLTYQGTRYHGFERQPQYSTAE</sequence>
<gene>
    <name evidence="2" type="ORF">PAECIP111894_03127</name>
</gene>
<dbReference type="Gene3D" id="2.40.50.660">
    <property type="match status" value="1"/>
</dbReference>
<dbReference type="Pfam" id="PF10694">
    <property type="entry name" value="DUF2500"/>
    <property type="match status" value="1"/>
</dbReference>
<keyword evidence="1" id="KW-1133">Transmembrane helix</keyword>
<keyword evidence="1" id="KW-0812">Transmembrane</keyword>
<feature type="transmembrane region" description="Helical" evidence="1">
    <location>
        <begin position="48"/>
        <end position="69"/>
    </location>
</feature>
<name>A0ABN8FIL5_9BACL</name>
<evidence type="ECO:0000313" key="3">
    <source>
        <dbReference type="Proteomes" id="UP000838749"/>
    </source>
</evidence>
<evidence type="ECO:0000313" key="2">
    <source>
        <dbReference type="EMBL" id="CAH1056972.1"/>
    </source>
</evidence>
<evidence type="ECO:0000256" key="1">
    <source>
        <dbReference type="SAM" id="Phobius"/>
    </source>
</evidence>
<reference evidence="2" key="1">
    <citation type="submission" date="2021-12" db="EMBL/GenBank/DDBJ databases">
        <authorList>
            <person name="Criscuolo A."/>
        </authorList>
    </citation>
    <scope>NUCLEOTIDE SEQUENCE</scope>
    <source>
        <strain evidence="2">CIP111894</strain>
    </source>
</reference>